<name>Q7RZQ2_NEUCR</name>
<dbReference type="Proteomes" id="UP000001805">
    <property type="component" value="Chromosome 3, Linkage Group III"/>
</dbReference>
<dbReference type="AlphaFoldDB" id="Q7RZQ2"/>
<reference evidence="1 2" key="1">
    <citation type="journal article" date="2003" name="Nature">
        <title>The genome sequence of the filamentous fungus Neurospora crassa.</title>
        <authorList>
            <person name="Galagan J.E."/>
            <person name="Calvo S.E."/>
            <person name="Borkovich K.A."/>
            <person name="Selker E.U."/>
            <person name="Read N.D."/>
            <person name="Jaffe D."/>
            <person name="FitzHugh W."/>
            <person name="Ma L.J."/>
            <person name="Smirnov S."/>
            <person name="Purcell S."/>
            <person name="Rehman B."/>
            <person name="Elkins T."/>
            <person name="Engels R."/>
            <person name="Wang S."/>
            <person name="Nielsen C.B."/>
            <person name="Butler J."/>
            <person name="Endrizzi M."/>
            <person name="Qui D."/>
            <person name="Ianakiev P."/>
            <person name="Bell-Pedersen D."/>
            <person name="Nelson M.A."/>
            <person name="Werner-Washburne M."/>
            <person name="Selitrennikoff C.P."/>
            <person name="Kinsey J.A."/>
            <person name="Braun E.L."/>
            <person name="Zelter A."/>
            <person name="Schulte U."/>
            <person name="Kothe G.O."/>
            <person name="Jedd G."/>
            <person name="Mewes W."/>
            <person name="Staben C."/>
            <person name="Marcotte E."/>
            <person name="Greenberg D."/>
            <person name="Roy A."/>
            <person name="Foley K."/>
            <person name="Naylor J."/>
            <person name="Stange-Thomann N."/>
            <person name="Barrett R."/>
            <person name="Gnerre S."/>
            <person name="Kamal M."/>
            <person name="Kamvysselis M."/>
            <person name="Mauceli E."/>
            <person name="Bielke C."/>
            <person name="Rudd S."/>
            <person name="Frishman D."/>
            <person name="Krystofova S."/>
            <person name="Rasmussen C."/>
            <person name="Metzenberg R.L."/>
            <person name="Perkins D.D."/>
            <person name="Kroken S."/>
            <person name="Cogoni C."/>
            <person name="Macino G."/>
            <person name="Catcheside D."/>
            <person name="Li W."/>
            <person name="Pratt R.J."/>
            <person name="Osmani S.A."/>
            <person name="DeSouza C.P."/>
            <person name="Glass L."/>
            <person name="Orbach M.J."/>
            <person name="Berglund J.A."/>
            <person name="Voelker R."/>
            <person name="Yarden O."/>
            <person name="Plamann M."/>
            <person name="Seiler S."/>
            <person name="Dunlap J."/>
            <person name="Radford A."/>
            <person name="Aramayo R."/>
            <person name="Natvig D.O."/>
            <person name="Alex L.A."/>
            <person name="Mannhaupt G."/>
            <person name="Ebbole D.J."/>
            <person name="Freitag M."/>
            <person name="Paulsen I."/>
            <person name="Sachs M.S."/>
            <person name="Lander E.S."/>
            <person name="Nusbaum C."/>
            <person name="Birren B."/>
        </authorList>
    </citation>
    <scope>NUCLEOTIDE SEQUENCE [LARGE SCALE GENOMIC DNA]</scope>
    <source>
        <strain evidence="2">ATCC 24698 / 74-OR23-1A / CBS 708.71 / DSM 1257 / FGSC 987</strain>
    </source>
</reference>
<organism evidence="1 2">
    <name type="scientific">Neurospora crassa (strain ATCC 24698 / 74-OR23-1A / CBS 708.71 / DSM 1257 / FGSC 987)</name>
    <dbReference type="NCBI Taxonomy" id="367110"/>
    <lineage>
        <taxon>Eukaryota</taxon>
        <taxon>Fungi</taxon>
        <taxon>Dikarya</taxon>
        <taxon>Ascomycota</taxon>
        <taxon>Pezizomycotina</taxon>
        <taxon>Sordariomycetes</taxon>
        <taxon>Sordariomycetidae</taxon>
        <taxon>Sordariales</taxon>
        <taxon>Sordariaceae</taxon>
        <taxon>Neurospora</taxon>
    </lineage>
</organism>
<gene>
    <name evidence="1" type="ORF">NCU00312</name>
</gene>
<evidence type="ECO:0000313" key="1">
    <source>
        <dbReference type="EMBL" id="EAA28547.2"/>
    </source>
</evidence>
<dbReference type="KEGG" id="ncr:NCU00312"/>
<dbReference type="GeneID" id="3873921"/>
<dbReference type="EMBL" id="CM002238">
    <property type="protein sequence ID" value="EAA28547.2"/>
    <property type="molecule type" value="Genomic_DNA"/>
</dbReference>
<accession>Q7RZQ2</accession>
<dbReference type="HOGENOM" id="CLU_178699_0_0_1"/>
<proteinExistence type="predicted"/>
<protein>
    <submittedName>
        <fullName evidence="1">Uncharacterized protein</fullName>
    </submittedName>
</protein>
<sequence>MPSTPTHAHAFHAYALESERGQTEGRSILTENLQSPPCHSLQDDELHTHFSKATSKTRRHQLTTFCLVFLSLLLI</sequence>
<dbReference type="VEuPathDB" id="FungiDB:NCU00312"/>
<dbReference type="RefSeq" id="XP_957783.2">
    <property type="nucleotide sequence ID" value="XM_952690.2"/>
</dbReference>
<evidence type="ECO:0000313" key="2">
    <source>
        <dbReference type="Proteomes" id="UP000001805"/>
    </source>
</evidence>
<keyword evidence="2" id="KW-1185">Reference proteome</keyword>
<dbReference type="InParanoid" id="Q7RZQ2"/>